<gene>
    <name evidence="8" type="primary">chrA</name>
    <name evidence="8" type="ORF">JQ615_26575</name>
</gene>
<feature type="transmembrane region" description="Helical" evidence="7">
    <location>
        <begin position="100"/>
        <end position="121"/>
    </location>
</feature>
<dbReference type="Pfam" id="PF02417">
    <property type="entry name" value="Chromate_transp"/>
    <property type="match status" value="2"/>
</dbReference>
<feature type="transmembrane region" description="Helical" evidence="7">
    <location>
        <begin position="356"/>
        <end position="383"/>
    </location>
</feature>
<feature type="transmembrane region" description="Helical" evidence="7">
    <location>
        <begin position="318"/>
        <end position="336"/>
    </location>
</feature>
<dbReference type="Proteomes" id="UP001315278">
    <property type="component" value="Unassembled WGS sequence"/>
</dbReference>
<organism evidence="8 9">
    <name type="scientific">Bradyrhizobium jicamae</name>
    <dbReference type="NCBI Taxonomy" id="280332"/>
    <lineage>
        <taxon>Bacteria</taxon>
        <taxon>Pseudomonadati</taxon>
        <taxon>Pseudomonadota</taxon>
        <taxon>Alphaproteobacteria</taxon>
        <taxon>Hyphomicrobiales</taxon>
        <taxon>Nitrobacteraceae</taxon>
        <taxon>Bradyrhizobium</taxon>
    </lineage>
</organism>
<dbReference type="InterPro" id="IPR014047">
    <property type="entry name" value="Chr_Tranpt_l_chain"/>
</dbReference>
<keyword evidence="9" id="KW-1185">Reference proteome</keyword>
<name>A0ABS5FQB5_9BRAD</name>
<comment type="subcellular location">
    <subcellularLocation>
        <location evidence="1">Cell membrane</location>
        <topology evidence="1">Multi-pass membrane protein</topology>
    </subcellularLocation>
</comment>
<dbReference type="PIRSF" id="PIRSF004810">
    <property type="entry name" value="ChrA"/>
    <property type="match status" value="1"/>
</dbReference>
<evidence type="ECO:0000313" key="9">
    <source>
        <dbReference type="Proteomes" id="UP001315278"/>
    </source>
</evidence>
<keyword evidence="5 7" id="KW-1133">Transmembrane helix</keyword>
<evidence type="ECO:0000256" key="7">
    <source>
        <dbReference type="SAM" id="Phobius"/>
    </source>
</evidence>
<reference evidence="9" key="1">
    <citation type="journal article" date="2021" name="ISME J.">
        <title>Evolutionary origin and ecological implication of a unique nif island in free-living Bradyrhizobium lineages.</title>
        <authorList>
            <person name="Tao J."/>
        </authorList>
    </citation>
    <scope>NUCLEOTIDE SEQUENCE [LARGE SCALE GENOMIC DNA]</scope>
    <source>
        <strain evidence="9">SZCCT0434</strain>
    </source>
</reference>
<evidence type="ECO:0000256" key="4">
    <source>
        <dbReference type="ARBA" id="ARBA00022692"/>
    </source>
</evidence>
<evidence type="ECO:0000256" key="6">
    <source>
        <dbReference type="ARBA" id="ARBA00023136"/>
    </source>
</evidence>
<keyword evidence="4 7" id="KW-0812">Transmembrane</keyword>
<protein>
    <submittedName>
        <fullName evidence="8">Chromate efflux transporter</fullName>
    </submittedName>
</protein>
<feature type="transmembrane region" description="Helical" evidence="7">
    <location>
        <begin position="65"/>
        <end position="88"/>
    </location>
</feature>
<sequence>MFFKLGLSCFGGPIAHIGYFRDEFVVRRKWIDEPAFADLVGLCQFLPGPASSQVGFSIELMRAGYLGALAAWTGFTLPSAAILVLFAYGAGELSGPVGAGLLHGLKLTAVAIVAQAVWGMARNLCPDRERASIAVVAALIILFSTASIAQIGAIVLGGLAGLRLCRSEAPAPSGHVEISVSRTAGLITLGMFFILLAGLPALRGLTGSTGVALFDAFYRSGALVFGGGHVVLPLLREAFVAPGWLSDDAFLAGYGAAQAVPGPLFTFSAYLGTVVSPEPHGLAGAALGLVGIFLPGILVLLGALPFWDSFRKRVGAQAMMRGVNAAVVGVLGAALYDPVWTTTVHSPRDFGIALVGFVLLTAWRAPPLVVVALSAVAGTAMALI</sequence>
<evidence type="ECO:0000313" key="8">
    <source>
        <dbReference type="EMBL" id="MBR0798958.1"/>
    </source>
</evidence>
<dbReference type="PANTHER" id="PTHR33567">
    <property type="entry name" value="CHROMATE ION TRANSPORTER (EUROFUNG)"/>
    <property type="match status" value="1"/>
</dbReference>
<evidence type="ECO:0000256" key="2">
    <source>
        <dbReference type="ARBA" id="ARBA00005262"/>
    </source>
</evidence>
<dbReference type="NCBIfam" id="TIGR00937">
    <property type="entry name" value="2A51"/>
    <property type="match status" value="1"/>
</dbReference>
<evidence type="ECO:0000256" key="1">
    <source>
        <dbReference type="ARBA" id="ARBA00004651"/>
    </source>
</evidence>
<feature type="transmembrane region" description="Helical" evidence="7">
    <location>
        <begin position="184"/>
        <end position="205"/>
    </location>
</feature>
<proteinExistence type="inferred from homology"/>
<feature type="transmembrane region" description="Helical" evidence="7">
    <location>
        <begin position="217"/>
        <end position="235"/>
    </location>
</feature>
<feature type="transmembrane region" description="Helical" evidence="7">
    <location>
        <begin position="133"/>
        <end position="164"/>
    </location>
</feature>
<evidence type="ECO:0000256" key="5">
    <source>
        <dbReference type="ARBA" id="ARBA00022989"/>
    </source>
</evidence>
<keyword evidence="3" id="KW-1003">Cell membrane</keyword>
<keyword evidence="6 7" id="KW-0472">Membrane</keyword>
<accession>A0ABS5FQB5</accession>
<dbReference type="PANTHER" id="PTHR33567:SF3">
    <property type="entry name" value="CHROMATE ION TRANSPORTER (EUROFUNG)"/>
    <property type="match status" value="1"/>
</dbReference>
<dbReference type="EMBL" id="JAFCJH010000032">
    <property type="protein sequence ID" value="MBR0798958.1"/>
    <property type="molecule type" value="Genomic_DNA"/>
</dbReference>
<feature type="transmembrane region" description="Helical" evidence="7">
    <location>
        <begin position="282"/>
        <end position="306"/>
    </location>
</feature>
<comment type="caution">
    <text evidence="8">The sequence shown here is derived from an EMBL/GenBank/DDBJ whole genome shotgun (WGS) entry which is preliminary data.</text>
</comment>
<dbReference type="InterPro" id="IPR003370">
    <property type="entry name" value="Chromate_transpt"/>
</dbReference>
<comment type="similarity">
    <text evidence="2">Belongs to the chromate ion transporter (CHR) (TC 2.A.51) family.</text>
</comment>
<evidence type="ECO:0000256" key="3">
    <source>
        <dbReference type="ARBA" id="ARBA00022475"/>
    </source>
</evidence>